<dbReference type="RefSeq" id="WP_215784474.1">
    <property type="nucleotide sequence ID" value="NZ_JAHKKG010000001.1"/>
</dbReference>
<keyword evidence="2" id="KW-1185">Reference proteome</keyword>
<comment type="caution">
    <text evidence="1">The sequence shown here is derived from an EMBL/GenBank/DDBJ whole genome shotgun (WGS) entry which is preliminary data.</text>
</comment>
<sequence length="103" mass="11640">MESAIRAQLLGNLNDARPVFQVLSTSNLYPLMELLSRLQGSQPVTHEELLPLVNGVLRPLNLAIKRFSKRHRLAAEISRQVLTVRLNDDSLTDEDQEESHSKP</sequence>
<accession>A0ABS5YKQ4</accession>
<dbReference type="Proteomes" id="UP001519654">
    <property type="component" value="Unassembled WGS sequence"/>
</dbReference>
<protein>
    <submittedName>
        <fullName evidence="1">Uncharacterized protein</fullName>
    </submittedName>
</protein>
<proteinExistence type="predicted"/>
<evidence type="ECO:0000313" key="2">
    <source>
        <dbReference type="Proteomes" id="UP001519654"/>
    </source>
</evidence>
<organism evidence="1 2">
    <name type="scientific">Paractinoplanes bogorensis</name>
    <dbReference type="NCBI Taxonomy" id="1610840"/>
    <lineage>
        <taxon>Bacteria</taxon>
        <taxon>Bacillati</taxon>
        <taxon>Actinomycetota</taxon>
        <taxon>Actinomycetes</taxon>
        <taxon>Micromonosporales</taxon>
        <taxon>Micromonosporaceae</taxon>
        <taxon>Paractinoplanes</taxon>
    </lineage>
</organism>
<evidence type="ECO:0000313" key="1">
    <source>
        <dbReference type="EMBL" id="MBU2662535.1"/>
    </source>
</evidence>
<dbReference type="EMBL" id="JAHKKG010000001">
    <property type="protein sequence ID" value="MBU2662535.1"/>
    <property type="molecule type" value="Genomic_DNA"/>
</dbReference>
<name>A0ABS5YKQ4_9ACTN</name>
<gene>
    <name evidence="1" type="ORF">KOI35_03335</name>
</gene>
<reference evidence="1 2" key="1">
    <citation type="submission" date="2021-06" db="EMBL/GenBank/DDBJ databases">
        <title>Actinoplanes lichenicola sp. nov., and Actinoplanes ovalisporus sp. nov., isolated from lichen in Thailand.</title>
        <authorList>
            <person name="Saeng-In P."/>
            <person name="Kanchanasin P."/>
            <person name="Yuki M."/>
            <person name="Kudo T."/>
            <person name="Ohkuma M."/>
            <person name="Phongsopitanun W."/>
            <person name="Tanasupawat S."/>
        </authorList>
    </citation>
    <scope>NUCLEOTIDE SEQUENCE [LARGE SCALE GENOMIC DNA]</scope>
    <source>
        <strain evidence="1 2">NBRC 110975</strain>
    </source>
</reference>